<proteinExistence type="predicted"/>
<feature type="region of interest" description="Disordered" evidence="1">
    <location>
        <begin position="1"/>
        <end position="22"/>
    </location>
</feature>
<feature type="compositionally biased region" description="Polar residues" evidence="1">
    <location>
        <begin position="1"/>
        <end position="10"/>
    </location>
</feature>
<dbReference type="Proteomes" id="UP001472677">
    <property type="component" value="Unassembled WGS sequence"/>
</dbReference>
<organism evidence="2 3">
    <name type="scientific">Hibiscus sabdariffa</name>
    <name type="common">roselle</name>
    <dbReference type="NCBI Taxonomy" id="183260"/>
    <lineage>
        <taxon>Eukaryota</taxon>
        <taxon>Viridiplantae</taxon>
        <taxon>Streptophyta</taxon>
        <taxon>Embryophyta</taxon>
        <taxon>Tracheophyta</taxon>
        <taxon>Spermatophyta</taxon>
        <taxon>Magnoliopsida</taxon>
        <taxon>eudicotyledons</taxon>
        <taxon>Gunneridae</taxon>
        <taxon>Pentapetalae</taxon>
        <taxon>rosids</taxon>
        <taxon>malvids</taxon>
        <taxon>Malvales</taxon>
        <taxon>Malvaceae</taxon>
        <taxon>Malvoideae</taxon>
        <taxon>Hibiscus</taxon>
    </lineage>
</organism>
<evidence type="ECO:0000256" key="1">
    <source>
        <dbReference type="SAM" id="MobiDB-lite"/>
    </source>
</evidence>
<evidence type="ECO:0000313" key="2">
    <source>
        <dbReference type="EMBL" id="KAK8517887.1"/>
    </source>
</evidence>
<dbReference type="EMBL" id="JBBPBM010000055">
    <property type="protein sequence ID" value="KAK8517887.1"/>
    <property type="molecule type" value="Genomic_DNA"/>
</dbReference>
<protein>
    <submittedName>
        <fullName evidence="2">Uncharacterized protein</fullName>
    </submittedName>
</protein>
<name>A0ABR2CEG4_9ROSI</name>
<sequence length="254" mass="27563">MHPGVPQTSSAPPPLSIHSATPRPSVHAMHSLYNVALSLTSPNSDEFKRLGLGKQVLAVGQGDHVLGQQQQLHQGDNNNTLLASQEIRLFSRLMELLVTRGCERRRQNLAFDGLMILNLAFDGLMNSMLPLSTFAIVSVALIAHFDVLQYVHIIKEWGITITMQKALAVKKYRLGKYADKGLTEAGNTAGPSGFGTSATTAPPFCFNQQKAYPTFSTPTANLGLQQPPFGYQSHASFRAAPQGDFSTSYSYSGN</sequence>
<keyword evidence="3" id="KW-1185">Reference proteome</keyword>
<reference evidence="2 3" key="1">
    <citation type="journal article" date="2024" name="G3 (Bethesda)">
        <title>Genome assembly of Hibiscus sabdariffa L. provides insights into metabolisms of medicinal natural products.</title>
        <authorList>
            <person name="Kim T."/>
        </authorList>
    </citation>
    <scope>NUCLEOTIDE SEQUENCE [LARGE SCALE GENOMIC DNA]</scope>
    <source>
        <strain evidence="2">TK-2024</strain>
        <tissue evidence="2">Old leaves</tissue>
    </source>
</reference>
<evidence type="ECO:0000313" key="3">
    <source>
        <dbReference type="Proteomes" id="UP001472677"/>
    </source>
</evidence>
<comment type="caution">
    <text evidence="2">The sequence shown here is derived from an EMBL/GenBank/DDBJ whole genome shotgun (WGS) entry which is preliminary data.</text>
</comment>
<accession>A0ABR2CEG4</accession>
<gene>
    <name evidence="2" type="ORF">V6N12_016724</name>
</gene>